<reference evidence="2 3" key="1">
    <citation type="submission" date="2021-01" db="EMBL/GenBank/DDBJ databases">
        <title>Actinoplanes sp. nov. LDG1-06 isolated from lichen.</title>
        <authorList>
            <person name="Saeng-In P."/>
            <person name="Phongsopitanun W."/>
            <person name="Kanchanasin P."/>
            <person name="Yuki M."/>
            <person name="Kudo T."/>
            <person name="Ohkuma M."/>
            <person name="Tanasupawat S."/>
        </authorList>
    </citation>
    <scope>NUCLEOTIDE SEQUENCE [LARGE SCALE GENOMIC DNA]</scope>
    <source>
        <strain evidence="2 3">LDG1-06</strain>
    </source>
</reference>
<dbReference type="EMBL" id="JAENHP010000035">
    <property type="protein sequence ID" value="MBM2623426.1"/>
    <property type="molecule type" value="Genomic_DNA"/>
</dbReference>
<evidence type="ECO:0000256" key="1">
    <source>
        <dbReference type="SAM" id="MobiDB-lite"/>
    </source>
</evidence>
<evidence type="ECO:0000313" key="3">
    <source>
        <dbReference type="Proteomes" id="UP000632138"/>
    </source>
</evidence>
<protein>
    <submittedName>
        <fullName evidence="2">FxLD family lanthipeptide</fullName>
    </submittedName>
</protein>
<feature type="region of interest" description="Disordered" evidence="1">
    <location>
        <begin position="1"/>
        <end position="20"/>
    </location>
</feature>
<organism evidence="2 3">
    <name type="scientific">Paractinoplanes ovalisporus</name>
    <dbReference type="NCBI Taxonomy" id="2810368"/>
    <lineage>
        <taxon>Bacteria</taxon>
        <taxon>Bacillati</taxon>
        <taxon>Actinomycetota</taxon>
        <taxon>Actinomycetes</taxon>
        <taxon>Micromonosporales</taxon>
        <taxon>Micromonosporaceae</taxon>
        <taxon>Paractinoplanes</taxon>
    </lineage>
</organism>
<dbReference type="InterPro" id="IPR027575">
    <property type="entry name" value="LD_lanti_pre"/>
</dbReference>
<accession>A0ABS2AUD7</accession>
<evidence type="ECO:0000313" key="2">
    <source>
        <dbReference type="EMBL" id="MBM2623426.1"/>
    </source>
</evidence>
<proteinExistence type="predicted"/>
<keyword evidence="3" id="KW-1185">Reference proteome</keyword>
<sequence>MSMAPPTAVVESPTIDQPLTDDDFELDMTVVESTTPLVIMMCSTSDGCGNTCDTSACSTSAYDPR</sequence>
<comment type="caution">
    <text evidence="2">The sequence shown here is derived from an EMBL/GenBank/DDBJ whole genome shotgun (WGS) entry which is preliminary data.</text>
</comment>
<name>A0ABS2AUD7_9ACTN</name>
<gene>
    <name evidence="2" type="primary">fxlA</name>
    <name evidence="2" type="ORF">JIG36_48820</name>
</gene>
<dbReference type="Proteomes" id="UP000632138">
    <property type="component" value="Unassembled WGS sequence"/>
</dbReference>
<dbReference type="NCBIfam" id="TIGR04363">
    <property type="entry name" value="LD_lanti_pre"/>
    <property type="match status" value="1"/>
</dbReference>